<keyword evidence="1" id="KW-0175">Coiled coil</keyword>
<dbReference type="STRING" id="983966.A0A1E4S2A8"/>
<dbReference type="PANTHER" id="PTHR37988">
    <property type="entry name" value="UPF0592 MEMBRANE PROTEIN C7D4.03C"/>
    <property type="match status" value="1"/>
</dbReference>
<reference evidence="3 4" key="1">
    <citation type="journal article" date="2016" name="Proc. Natl. Acad. Sci. U.S.A.">
        <title>Comparative genomics of biotechnologically important yeasts.</title>
        <authorList>
            <person name="Riley R."/>
            <person name="Haridas S."/>
            <person name="Wolfe K.H."/>
            <person name="Lopes M.R."/>
            <person name="Hittinger C.T."/>
            <person name="Goeker M."/>
            <person name="Salamov A.A."/>
            <person name="Wisecaver J.H."/>
            <person name="Long T.M."/>
            <person name="Calvey C.H."/>
            <person name="Aerts A.L."/>
            <person name="Barry K.W."/>
            <person name="Choi C."/>
            <person name="Clum A."/>
            <person name="Coughlan A.Y."/>
            <person name="Deshpande S."/>
            <person name="Douglass A.P."/>
            <person name="Hanson S.J."/>
            <person name="Klenk H.-P."/>
            <person name="LaButti K.M."/>
            <person name="Lapidus A."/>
            <person name="Lindquist E.A."/>
            <person name="Lipzen A.M."/>
            <person name="Meier-Kolthoff J.P."/>
            <person name="Ohm R.A."/>
            <person name="Otillar R.P."/>
            <person name="Pangilinan J.L."/>
            <person name="Peng Y."/>
            <person name="Rokas A."/>
            <person name="Rosa C.A."/>
            <person name="Scheuner C."/>
            <person name="Sibirny A.A."/>
            <person name="Slot J.C."/>
            <person name="Stielow J.B."/>
            <person name="Sun H."/>
            <person name="Kurtzman C.P."/>
            <person name="Blackwell M."/>
            <person name="Grigoriev I.V."/>
            <person name="Jeffries T.W."/>
        </authorList>
    </citation>
    <scope>NUCLEOTIDE SEQUENCE [LARGE SCALE GENOMIC DNA]</scope>
    <source>
        <strain evidence="4">ATCC 18201 / CBS 1600 / BCRC 20928 / JCM 3617 / NBRC 0987 / NRRL Y-1542</strain>
    </source>
</reference>
<protein>
    <submittedName>
        <fullName evidence="3">DUF1765-domain-containing protein</fullName>
    </submittedName>
</protein>
<dbReference type="Pfam" id="PF08578">
    <property type="entry name" value="DUF1765"/>
    <property type="match status" value="1"/>
</dbReference>
<feature type="coiled-coil region" evidence="1">
    <location>
        <begin position="45"/>
        <end position="72"/>
    </location>
</feature>
<proteinExistence type="predicted"/>
<dbReference type="GeneID" id="30990815"/>
<dbReference type="Proteomes" id="UP000094389">
    <property type="component" value="Unassembled WGS sequence"/>
</dbReference>
<feature type="region of interest" description="Disordered" evidence="2">
    <location>
        <begin position="687"/>
        <end position="710"/>
    </location>
</feature>
<dbReference type="OMA" id="WEFWLGC"/>
<feature type="region of interest" description="Disordered" evidence="2">
    <location>
        <begin position="1"/>
        <end position="26"/>
    </location>
</feature>
<feature type="compositionally biased region" description="Low complexity" evidence="2">
    <location>
        <begin position="11"/>
        <end position="26"/>
    </location>
</feature>
<dbReference type="InterPro" id="IPR013887">
    <property type="entry name" value="UPF0592"/>
</dbReference>
<evidence type="ECO:0000313" key="4">
    <source>
        <dbReference type="Proteomes" id="UP000094389"/>
    </source>
</evidence>
<dbReference type="PANTHER" id="PTHR37988:SF1">
    <property type="entry name" value="UPF0592 MEMBRANE PROTEIN C7D4.03C"/>
    <property type="match status" value="1"/>
</dbReference>
<dbReference type="RefSeq" id="XP_020070667.1">
    <property type="nucleotide sequence ID" value="XM_020216419.1"/>
</dbReference>
<gene>
    <name evidence="3" type="ORF">CYBJADRAFT_173031</name>
</gene>
<evidence type="ECO:0000256" key="2">
    <source>
        <dbReference type="SAM" id="MobiDB-lite"/>
    </source>
</evidence>
<dbReference type="AlphaFoldDB" id="A0A1E4S2A8"/>
<dbReference type="OrthoDB" id="296767at2759"/>
<keyword evidence="4" id="KW-1185">Reference proteome</keyword>
<evidence type="ECO:0000256" key="1">
    <source>
        <dbReference type="SAM" id="Coils"/>
    </source>
</evidence>
<name>A0A1E4S2A8_CYBJN</name>
<sequence length="1013" mass="114858">MEIEKPQTAYRSPSASSRNSSSDSLSASRSRISSLPFNLPTQHSNEQVRTSCRELLMDYKELQSQLGKFQAKSTQVSKTNLLRLVVLRFLRLKTDSTLDPEFHKKEMRQFVNRTAAYGVKVLMDWWNLLLSELVGERMSSAERSVYLECISRIMARKEWSMAQAEVFSRQLESTLGYAFTRLLTMKTISLPVSAFIGKLFAFSYIHIDGFARILLFTLFVKNFSIHALIEQLPKPVGNRRVKVFQKCVNSLIDYRGDYKVDPNEKLEVNLARANCMQPPVDTSFEGFQISVKNSPWVKRWADYESDIFCSFLRHYLTLCFNVYPAKRSDELFHFPGFVIIYAHIEQVFNHSCMSILKFRQQCSSPDSSSKSMTMDAVYASATQGSDKFNIHKFISKVPIISYFSLLRSVIYECDENLASHVVAIFERLLLNRAQKITVYASTSCEVVYELLMEFIIYLQHDSQKFSSLLNWKFWISGLVRMIHTDYITSQGRALTYLFNIWPMMPLNHSVDNEELEYAEWISNSDLTLIYNITSYMISKPIWEMLFGHWDPLVRHFYMRLVVFKIIGSSSDNYGSYLNFKQVVKSNLAITYDLFSSFKESNPMTLINTMDLSASNPVPNMKFIITYMDPKALSSACIDILQSFEESRFLPSSMSSGSSTTTLLLPSTRTVYAYDIFDDAIYSSSLGSSGSTTRPHASSPSSPISASRSSSGTSLARVPILSSALSFFKKVGSSQEIKTQNNIPSSYSSPVILQEGQPLRTSPYLSTSFSSFPSHGNISKSPNLIKKSPSSFSSSTSSFSEISDEDFEAFLVPTSRTVSSSTYSRASSNSSSTSKLSHAISMEALPTPPELLTTIPPLKHFRLKFHLTVSQQSVQLLQRIIKNKQGGFYKDLIKTQLPEKPELPFETANGLFTNQNYGMMAFAEVEEDDDEFLIIPRTSTASRTVSSEVSFPKVKNYMLLGKFVNEWNQIVEEYEKFSKIGADLQSDEYAFVDPLLEFGGPNFRKSKVSSNVIN</sequence>
<dbReference type="EMBL" id="KV453930">
    <property type="protein sequence ID" value="ODV73628.1"/>
    <property type="molecule type" value="Genomic_DNA"/>
</dbReference>
<accession>A0A1E4S2A8</accession>
<evidence type="ECO:0000313" key="3">
    <source>
        <dbReference type="EMBL" id="ODV73628.1"/>
    </source>
</evidence>
<organism evidence="3 4">
    <name type="scientific">Cyberlindnera jadinii (strain ATCC 18201 / CBS 1600 / BCRC 20928 / JCM 3617 / NBRC 0987 / NRRL Y-1542)</name>
    <name type="common">Torula yeast</name>
    <name type="synonym">Candida utilis</name>
    <dbReference type="NCBI Taxonomy" id="983966"/>
    <lineage>
        <taxon>Eukaryota</taxon>
        <taxon>Fungi</taxon>
        <taxon>Dikarya</taxon>
        <taxon>Ascomycota</taxon>
        <taxon>Saccharomycotina</taxon>
        <taxon>Saccharomycetes</taxon>
        <taxon>Phaffomycetales</taxon>
        <taxon>Phaffomycetaceae</taxon>
        <taxon>Cyberlindnera</taxon>
    </lineage>
</organism>